<evidence type="ECO:0000313" key="1">
    <source>
        <dbReference type="EMBL" id="KAJ0018008.1"/>
    </source>
</evidence>
<name>A0ACC0XK79_9ROSI</name>
<proteinExistence type="predicted"/>
<reference evidence="2" key="1">
    <citation type="journal article" date="2023" name="G3 (Bethesda)">
        <title>Genome assembly and association tests identify interacting loci associated with vigor, precocity, and sex in interspecific pistachio rootstocks.</title>
        <authorList>
            <person name="Palmer W."/>
            <person name="Jacygrad E."/>
            <person name="Sagayaradj S."/>
            <person name="Cavanaugh K."/>
            <person name="Han R."/>
            <person name="Bertier L."/>
            <person name="Beede B."/>
            <person name="Kafkas S."/>
            <person name="Golino D."/>
            <person name="Preece J."/>
            <person name="Michelmore R."/>
        </authorList>
    </citation>
    <scope>NUCLEOTIDE SEQUENCE [LARGE SCALE GENOMIC DNA]</scope>
</reference>
<sequence length="226" mass="25224">MQPPSRHSSFFSSLKQVEKRLKLEDQTQHPSSSQPVQESDSKFTSSTESLGSPIYLQFDQTHNNSTLQESGNSEAPQAFLSLSPEFPRSTQQSPPQTNPTTTHDQESNDVDDIKMLMQLLGISDHFEERNEKEEDRGGVGNCCECEGGFYEKIVGVKGPKCEKEVERLEGWIKYFLGSCKGEEPLRLAYLLMGKAAFALDGDEYGFGGLEFPSTIDGFLKNDPPKE</sequence>
<dbReference type="EMBL" id="CM047747">
    <property type="protein sequence ID" value="KAJ0018008.1"/>
    <property type="molecule type" value="Genomic_DNA"/>
</dbReference>
<comment type="caution">
    <text evidence="1">The sequence shown here is derived from an EMBL/GenBank/DDBJ whole genome shotgun (WGS) entry which is preliminary data.</text>
</comment>
<evidence type="ECO:0000313" key="2">
    <source>
        <dbReference type="Proteomes" id="UP001163603"/>
    </source>
</evidence>
<keyword evidence="2" id="KW-1185">Reference proteome</keyword>
<protein>
    <submittedName>
        <fullName evidence="1">Uncharacterized protein</fullName>
    </submittedName>
</protein>
<dbReference type="Proteomes" id="UP001163603">
    <property type="component" value="Chromosome 12"/>
</dbReference>
<accession>A0ACC0XK79</accession>
<organism evidence="1 2">
    <name type="scientific">Pistacia integerrima</name>
    <dbReference type="NCBI Taxonomy" id="434235"/>
    <lineage>
        <taxon>Eukaryota</taxon>
        <taxon>Viridiplantae</taxon>
        <taxon>Streptophyta</taxon>
        <taxon>Embryophyta</taxon>
        <taxon>Tracheophyta</taxon>
        <taxon>Spermatophyta</taxon>
        <taxon>Magnoliopsida</taxon>
        <taxon>eudicotyledons</taxon>
        <taxon>Gunneridae</taxon>
        <taxon>Pentapetalae</taxon>
        <taxon>rosids</taxon>
        <taxon>malvids</taxon>
        <taxon>Sapindales</taxon>
        <taxon>Anacardiaceae</taxon>
        <taxon>Pistacia</taxon>
    </lineage>
</organism>
<gene>
    <name evidence="1" type="ORF">Pint_10036</name>
</gene>